<keyword evidence="10" id="KW-0325">Glycoprotein</keyword>
<keyword evidence="6" id="KW-0175">Coiled coil</keyword>
<dbReference type="SUPFAM" id="SSF53850">
    <property type="entry name" value="Periplasmic binding protein-like II"/>
    <property type="match status" value="1"/>
</dbReference>
<evidence type="ECO:0000256" key="7">
    <source>
        <dbReference type="ARBA" id="ARBA00023065"/>
    </source>
</evidence>
<sequence>MKNLHFPSKIKVAIVQLRNVFTAEKINGKYILDGVEGKMLNILAEKLNFKFEIVTSPNGQYGSRNSNGTWDGIIGLIQSGKADMGFGALSISEDRSEVVDFSMAYNVFQRSFATKEPSEMPKITAFTYPFTLTVWILYALMILAATVLFQRLMFRNATIMGSFLSVLGSVSSQAMENVRETPWRRILFGL</sequence>
<comment type="subcellular location">
    <subcellularLocation>
        <location evidence="1">Cell membrane</location>
        <topology evidence="1">Multi-pass membrane protein</topology>
    </subcellularLocation>
</comment>
<evidence type="ECO:0000313" key="16">
    <source>
        <dbReference type="Proteomes" id="UP000886998"/>
    </source>
</evidence>
<keyword evidence="4 13" id="KW-0812">Transmembrane</keyword>
<dbReference type="AlphaFoldDB" id="A0A8X7C1H4"/>
<keyword evidence="12" id="KW-0407">Ion channel</keyword>
<evidence type="ECO:0000256" key="4">
    <source>
        <dbReference type="ARBA" id="ARBA00022692"/>
    </source>
</evidence>
<comment type="caution">
    <text evidence="15">The sequence shown here is derived from an EMBL/GenBank/DDBJ whole genome shotgun (WGS) entry which is preliminary data.</text>
</comment>
<accession>A0A8X7C1H4</accession>
<dbReference type="PANTHER" id="PTHR42643">
    <property type="entry name" value="IONOTROPIC RECEPTOR 20A-RELATED"/>
    <property type="match status" value="1"/>
</dbReference>
<evidence type="ECO:0000256" key="1">
    <source>
        <dbReference type="ARBA" id="ARBA00004651"/>
    </source>
</evidence>
<gene>
    <name evidence="15" type="primary">AVEN_16604_1</name>
    <name evidence="15" type="ORF">TNIN_147051</name>
</gene>
<dbReference type="OrthoDB" id="6435855at2759"/>
<dbReference type="EMBL" id="BMAV01008345">
    <property type="protein sequence ID" value="GFY51870.1"/>
    <property type="molecule type" value="Genomic_DNA"/>
</dbReference>
<dbReference type="GO" id="GO:0015276">
    <property type="term" value="F:ligand-gated monoatomic ion channel activity"/>
    <property type="evidence" value="ECO:0007669"/>
    <property type="project" value="InterPro"/>
</dbReference>
<name>A0A8X7C1H4_9ARAC</name>
<keyword evidence="16" id="KW-1185">Reference proteome</keyword>
<evidence type="ECO:0000259" key="14">
    <source>
        <dbReference type="SMART" id="SM00918"/>
    </source>
</evidence>
<evidence type="ECO:0000256" key="3">
    <source>
        <dbReference type="ARBA" id="ARBA00022475"/>
    </source>
</evidence>
<keyword evidence="5 13" id="KW-1133">Transmembrane helix</keyword>
<evidence type="ECO:0000256" key="10">
    <source>
        <dbReference type="ARBA" id="ARBA00023180"/>
    </source>
</evidence>
<evidence type="ECO:0000256" key="5">
    <source>
        <dbReference type="ARBA" id="ARBA00022989"/>
    </source>
</evidence>
<keyword evidence="7" id="KW-0406">Ion transport</keyword>
<evidence type="ECO:0000256" key="8">
    <source>
        <dbReference type="ARBA" id="ARBA00023136"/>
    </source>
</evidence>
<keyword evidence="11" id="KW-1071">Ligand-gated ion channel</keyword>
<dbReference type="InterPro" id="IPR019594">
    <property type="entry name" value="Glu/Gly-bd"/>
</dbReference>
<feature type="domain" description="Ionotropic glutamate receptor L-glutamate and glycine-binding" evidence="14">
    <location>
        <begin position="19"/>
        <end position="79"/>
    </location>
</feature>
<dbReference type="SMART" id="SM00918">
    <property type="entry name" value="Lig_chan-Glu_bd"/>
    <property type="match status" value="1"/>
</dbReference>
<proteinExistence type="predicted"/>
<dbReference type="GO" id="GO:0043226">
    <property type="term" value="C:organelle"/>
    <property type="evidence" value="ECO:0007669"/>
    <property type="project" value="UniProtKB-ARBA"/>
</dbReference>
<evidence type="ECO:0000256" key="6">
    <source>
        <dbReference type="ARBA" id="ARBA00023054"/>
    </source>
</evidence>
<evidence type="ECO:0000256" key="2">
    <source>
        <dbReference type="ARBA" id="ARBA00022448"/>
    </source>
</evidence>
<dbReference type="FunFam" id="3.40.190.10:FF:000078">
    <property type="entry name" value="glutamate receptor ionotropic, NMDA 3B"/>
    <property type="match status" value="1"/>
</dbReference>
<evidence type="ECO:0000256" key="11">
    <source>
        <dbReference type="ARBA" id="ARBA00023286"/>
    </source>
</evidence>
<keyword evidence="2" id="KW-0813">Transport</keyword>
<dbReference type="PANTHER" id="PTHR42643:SF38">
    <property type="entry name" value="IONOTROPIC RECEPTOR 100A"/>
    <property type="match status" value="1"/>
</dbReference>
<evidence type="ECO:0000313" key="15">
    <source>
        <dbReference type="EMBL" id="GFY51870.1"/>
    </source>
</evidence>
<evidence type="ECO:0000256" key="9">
    <source>
        <dbReference type="ARBA" id="ARBA00023170"/>
    </source>
</evidence>
<organism evidence="15 16">
    <name type="scientific">Trichonephila inaurata madagascariensis</name>
    <dbReference type="NCBI Taxonomy" id="2747483"/>
    <lineage>
        <taxon>Eukaryota</taxon>
        <taxon>Metazoa</taxon>
        <taxon>Ecdysozoa</taxon>
        <taxon>Arthropoda</taxon>
        <taxon>Chelicerata</taxon>
        <taxon>Arachnida</taxon>
        <taxon>Araneae</taxon>
        <taxon>Araneomorphae</taxon>
        <taxon>Entelegynae</taxon>
        <taxon>Araneoidea</taxon>
        <taxon>Nephilidae</taxon>
        <taxon>Trichonephila</taxon>
        <taxon>Trichonephila inaurata</taxon>
    </lineage>
</organism>
<dbReference type="Gene3D" id="3.40.190.10">
    <property type="entry name" value="Periplasmic binding protein-like II"/>
    <property type="match status" value="1"/>
</dbReference>
<keyword evidence="8 13" id="KW-0472">Membrane</keyword>
<dbReference type="InterPro" id="IPR052192">
    <property type="entry name" value="Insect_Ionotropic_Sensory_Rcpt"/>
</dbReference>
<protein>
    <recommendedName>
        <fullName evidence="14">Ionotropic glutamate receptor L-glutamate and glycine-binding domain-containing protein</fullName>
    </recommendedName>
</protein>
<keyword evidence="3" id="KW-1003">Cell membrane</keyword>
<reference evidence="15" key="1">
    <citation type="submission" date="2020-08" db="EMBL/GenBank/DDBJ databases">
        <title>Multicomponent nature underlies the extraordinary mechanical properties of spider dragline silk.</title>
        <authorList>
            <person name="Kono N."/>
            <person name="Nakamura H."/>
            <person name="Mori M."/>
            <person name="Yoshida Y."/>
            <person name="Ohtoshi R."/>
            <person name="Malay A.D."/>
            <person name="Moran D.A.P."/>
            <person name="Tomita M."/>
            <person name="Numata K."/>
            <person name="Arakawa K."/>
        </authorList>
    </citation>
    <scope>NUCLEOTIDE SEQUENCE</scope>
</reference>
<dbReference type="Pfam" id="PF10613">
    <property type="entry name" value="Lig_chan-Glu_bd"/>
    <property type="match status" value="1"/>
</dbReference>
<dbReference type="GO" id="GO:0005886">
    <property type="term" value="C:plasma membrane"/>
    <property type="evidence" value="ECO:0007669"/>
    <property type="project" value="UniProtKB-SubCell"/>
</dbReference>
<evidence type="ECO:0000256" key="13">
    <source>
        <dbReference type="SAM" id="Phobius"/>
    </source>
</evidence>
<dbReference type="Proteomes" id="UP000886998">
    <property type="component" value="Unassembled WGS sequence"/>
</dbReference>
<feature type="transmembrane region" description="Helical" evidence="13">
    <location>
        <begin position="126"/>
        <end position="149"/>
    </location>
</feature>
<evidence type="ECO:0000256" key="12">
    <source>
        <dbReference type="ARBA" id="ARBA00023303"/>
    </source>
</evidence>
<keyword evidence="9" id="KW-0675">Receptor</keyword>